<keyword evidence="4 11" id="KW-0436">Ligase</keyword>
<comment type="similarity">
    <text evidence="2 11">Belongs to the folylpolyglutamate synthase family.</text>
</comment>
<keyword evidence="7 11" id="KW-0067">ATP-binding</keyword>
<dbReference type="GO" id="GO:0005737">
    <property type="term" value="C:cytoplasm"/>
    <property type="evidence" value="ECO:0007669"/>
    <property type="project" value="TreeGrafter"/>
</dbReference>
<dbReference type="GO" id="GO:0008841">
    <property type="term" value="F:dihydrofolate synthase activity"/>
    <property type="evidence" value="ECO:0007669"/>
    <property type="project" value="TreeGrafter"/>
</dbReference>
<accession>A0A543AUC1</accession>
<evidence type="ECO:0000259" key="13">
    <source>
        <dbReference type="Pfam" id="PF08245"/>
    </source>
</evidence>
<dbReference type="EMBL" id="VFOW01000001">
    <property type="protein sequence ID" value="TQL76167.1"/>
    <property type="molecule type" value="Genomic_DNA"/>
</dbReference>
<feature type="domain" description="Mur ligase C-terminal" evidence="12">
    <location>
        <begin position="307"/>
        <end position="434"/>
    </location>
</feature>
<keyword evidence="15" id="KW-1185">Reference proteome</keyword>
<dbReference type="Pfam" id="PF08245">
    <property type="entry name" value="Mur_ligase_M"/>
    <property type="match status" value="1"/>
</dbReference>
<dbReference type="InterPro" id="IPR001645">
    <property type="entry name" value="Folylpolyglutamate_synth"/>
</dbReference>
<evidence type="ECO:0000256" key="5">
    <source>
        <dbReference type="ARBA" id="ARBA00022723"/>
    </source>
</evidence>
<dbReference type="InterPro" id="IPR036615">
    <property type="entry name" value="Mur_ligase_C_dom_sf"/>
</dbReference>
<comment type="catalytic activity">
    <reaction evidence="10">
        <text>(6S)-5,6,7,8-tetrahydrofolyl-(gamma-L-Glu)(n) + L-glutamate + ATP = (6S)-5,6,7,8-tetrahydrofolyl-(gamma-L-Glu)(n+1) + ADP + phosphate + H(+)</text>
        <dbReference type="Rhea" id="RHEA:10580"/>
        <dbReference type="Rhea" id="RHEA-COMP:14738"/>
        <dbReference type="Rhea" id="RHEA-COMP:14740"/>
        <dbReference type="ChEBI" id="CHEBI:15378"/>
        <dbReference type="ChEBI" id="CHEBI:29985"/>
        <dbReference type="ChEBI" id="CHEBI:30616"/>
        <dbReference type="ChEBI" id="CHEBI:43474"/>
        <dbReference type="ChEBI" id="CHEBI:141005"/>
        <dbReference type="ChEBI" id="CHEBI:456216"/>
        <dbReference type="EC" id="6.3.2.17"/>
    </reaction>
</comment>
<dbReference type="GO" id="GO:0005524">
    <property type="term" value="F:ATP binding"/>
    <property type="evidence" value="ECO:0007669"/>
    <property type="project" value="UniProtKB-KW"/>
</dbReference>
<evidence type="ECO:0000256" key="3">
    <source>
        <dbReference type="ARBA" id="ARBA00013025"/>
    </source>
</evidence>
<dbReference type="FunCoup" id="A0A543AUC1">
    <property type="interactions" value="417"/>
</dbReference>
<feature type="domain" description="Mur ligase central" evidence="13">
    <location>
        <begin position="51"/>
        <end position="278"/>
    </location>
</feature>
<evidence type="ECO:0000256" key="6">
    <source>
        <dbReference type="ARBA" id="ARBA00022741"/>
    </source>
</evidence>
<dbReference type="InterPro" id="IPR013221">
    <property type="entry name" value="Mur_ligase_cen"/>
</dbReference>
<dbReference type="PANTHER" id="PTHR11136">
    <property type="entry name" value="FOLYLPOLYGLUTAMATE SYNTHASE-RELATED"/>
    <property type="match status" value="1"/>
</dbReference>
<evidence type="ECO:0000256" key="1">
    <source>
        <dbReference type="ARBA" id="ARBA00001946"/>
    </source>
</evidence>
<dbReference type="PIRSF" id="PIRSF001563">
    <property type="entry name" value="Folylpolyglu_synth"/>
    <property type="match status" value="1"/>
</dbReference>
<evidence type="ECO:0000256" key="7">
    <source>
        <dbReference type="ARBA" id="ARBA00022840"/>
    </source>
</evidence>
<dbReference type="SUPFAM" id="SSF53623">
    <property type="entry name" value="MurD-like peptide ligases, catalytic domain"/>
    <property type="match status" value="1"/>
</dbReference>
<evidence type="ECO:0000256" key="9">
    <source>
        <dbReference type="ARBA" id="ARBA00030592"/>
    </source>
</evidence>
<protein>
    <recommendedName>
        <fullName evidence="3">tetrahydrofolate synthase</fullName>
        <ecNumber evidence="3">6.3.2.17</ecNumber>
    </recommendedName>
    <alternativeName>
        <fullName evidence="9">Tetrahydrofolylpolyglutamate synthase</fullName>
    </alternativeName>
</protein>
<evidence type="ECO:0000256" key="4">
    <source>
        <dbReference type="ARBA" id="ARBA00022598"/>
    </source>
</evidence>
<dbReference type="Gene3D" id="3.90.190.20">
    <property type="entry name" value="Mur ligase, C-terminal domain"/>
    <property type="match status" value="1"/>
</dbReference>
<dbReference type="InParanoid" id="A0A543AUC1"/>
<dbReference type="InterPro" id="IPR018109">
    <property type="entry name" value="Folylpolyglutamate_synth_CS"/>
</dbReference>
<gene>
    <name evidence="14" type="ORF">FB566_1688</name>
</gene>
<dbReference type="PROSITE" id="PS01011">
    <property type="entry name" value="FOLYLPOLYGLU_SYNT_1"/>
    <property type="match status" value="1"/>
</dbReference>
<evidence type="ECO:0000259" key="12">
    <source>
        <dbReference type="Pfam" id="PF02875"/>
    </source>
</evidence>
<evidence type="ECO:0000256" key="8">
    <source>
        <dbReference type="ARBA" id="ARBA00022842"/>
    </source>
</evidence>
<evidence type="ECO:0000256" key="11">
    <source>
        <dbReference type="PIRNR" id="PIRNR001563"/>
    </source>
</evidence>
<dbReference type="AlphaFoldDB" id="A0A543AUC1"/>
<keyword evidence="8" id="KW-0460">Magnesium</keyword>
<comment type="caution">
    <text evidence="14">The sequence shown here is derived from an EMBL/GenBank/DDBJ whole genome shotgun (WGS) entry which is preliminary data.</text>
</comment>
<dbReference type="FunFam" id="3.40.1190.10:FF:000011">
    <property type="entry name" value="Folylpolyglutamate synthase/dihydrofolate synthase"/>
    <property type="match status" value="1"/>
</dbReference>
<keyword evidence="6 11" id="KW-0547">Nucleotide-binding</keyword>
<dbReference type="Proteomes" id="UP000317043">
    <property type="component" value="Unassembled WGS sequence"/>
</dbReference>
<dbReference type="InterPro" id="IPR036565">
    <property type="entry name" value="Mur-like_cat_sf"/>
</dbReference>
<organism evidence="14 15">
    <name type="scientific">Stackebrandtia endophytica</name>
    <dbReference type="NCBI Taxonomy" id="1496996"/>
    <lineage>
        <taxon>Bacteria</taxon>
        <taxon>Bacillati</taxon>
        <taxon>Actinomycetota</taxon>
        <taxon>Actinomycetes</taxon>
        <taxon>Glycomycetales</taxon>
        <taxon>Glycomycetaceae</taxon>
        <taxon>Stackebrandtia</taxon>
    </lineage>
</organism>
<dbReference type="SUPFAM" id="SSF53244">
    <property type="entry name" value="MurD-like peptide ligases, peptide-binding domain"/>
    <property type="match status" value="1"/>
</dbReference>
<evidence type="ECO:0000313" key="14">
    <source>
        <dbReference type="EMBL" id="TQL76167.1"/>
    </source>
</evidence>
<dbReference type="PANTHER" id="PTHR11136:SF0">
    <property type="entry name" value="DIHYDROFOLATE SYNTHETASE-RELATED"/>
    <property type="match status" value="1"/>
</dbReference>
<dbReference type="RefSeq" id="WP_211347599.1">
    <property type="nucleotide sequence ID" value="NZ_JBHTGS010000001.1"/>
</dbReference>
<evidence type="ECO:0000256" key="10">
    <source>
        <dbReference type="ARBA" id="ARBA00047493"/>
    </source>
</evidence>
<dbReference type="EC" id="6.3.2.17" evidence="3"/>
<name>A0A543AUC1_9ACTN</name>
<dbReference type="GO" id="GO:0004326">
    <property type="term" value="F:tetrahydrofolylpolyglutamate synthase activity"/>
    <property type="evidence" value="ECO:0007669"/>
    <property type="project" value="UniProtKB-EC"/>
</dbReference>
<evidence type="ECO:0000256" key="2">
    <source>
        <dbReference type="ARBA" id="ARBA00008276"/>
    </source>
</evidence>
<evidence type="ECO:0000313" key="15">
    <source>
        <dbReference type="Proteomes" id="UP000317043"/>
    </source>
</evidence>
<proteinExistence type="inferred from homology"/>
<reference evidence="14 15" key="1">
    <citation type="submission" date="2019-06" db="EMBL/GenBank/DDBJ databases">
        <title>Sequencing the genomes of 1000 actinobacteria strains.</title>
        <authorList>
            <person name="Klenk H.-P."/>
        </authorList>
    </citation>
    <scope>NUCLEOTIDE SEQUENCE [LARGE SCALE GENOMIC DNA]</scope>
    <source>
        <strain evidence="14 15">DSM 45928</strain>
    </source>
</reference>
<dbReference type="PROSITE" id="PS01012">
    <property type="entry name" value="FOLYLPOLYGLU_SYNT_2"/>
    <property type="match status" value="1"/>
</dbReference>
<dbReference type="GO" id="GO:0046872">
    <property type="term" value="F:metal ion binding"/>
    <property type="evidence" value="ECO:0007669"/>
    <property type="project" value="UniProtKB-KW"/>
</dbReference>
<sequence>MTTPEEYAEYYAVEAALQSRGYTRVNFDMNRIKRLLELLGDPQKSFRAVHVTGTNGKTSMARLTESLLRAHGLRTGRFTSPHLDEARERISVDGEPISPERFAALYHEVAPLASMVDDEFDEPLTYFEVVTALAFAGFADAPVDVAVVEVGVGGETDATNVLGAEVAMIGPIGLDHTRWLGETLTDIATMKAGIIHKGANLVTAIQDPEAMIPLVERCHAVGASLVAQGRKFDVLDRALAVGGQSLTLQGPSGAVYEGVYVPLHGAFQAQNAVMALAATELILGSGQPKTLDGDVVAEGFADATSPGRLERLRSAPTILVDAAHNELGMKATAAAITEEFAFSRLIGLIGMSGDKDVQGMLEALRPICDYLVVSQSSVERAMPTATLARLAREVFEPEQVIAEPRLADAIERAVALAEEGEAAYGGAGILITGSVYTAGDARKLLSR</sequence>
<comment type="cofactor">
    <cofactor evidence="1">
        <name>Mg(2+)</name>
        <dbReference type="ChEBI" id="CHEBI:18420"/>
    </cofactor>
</comment>
<keyword evidence="5" id="KW-0479">Metal-binding</keyword>
<dbReference type="InterPro" id="IPR004101">
    <property type="entry name" value="Mur_ligase_C"/>
</dbReference>
<dbReference type="NCBIfam" id="TIGR01499">
    <property type="entry name" value="folC"/>
    <property type="match status" value="1"/>
</dbReference>
<dbReference type="Gene3D" id="3.40.1190.10">
    <property type="entry name" value="Mur-like, catalytic domain"/>
    <property type="match status" value="1"/>
</dbReference>
<dbReference type="Pfam" id="PF02875">
    <property type="entry name" value="Mur_ligase_C"/>
    <property type="match status" value="1"/>
</dbReference>